<keyword evidence="2" id="KW-1185">Reference proteome</keyword>
<evidence type="ECO:0000313" key="2">
    <source>
        <dbReference type="Proteomes" id="UP000602759"/>
    </source>
</evidence>
<name>A0ABR7YU07_9SPHI</name>
<evidence type="ECO:0000313" key="1">
    <source>
        <dbReference type="EMBL" id="MBD1434842.1"/>
    </source>
</evidence>
<reference evidence="1 2" key="1">
    <citation type="submission" date="2020-08" db="EMBL/GenBank/DDBJ databases">
        <title>Sphingobacterium sp. DN00404 isolated from aquaculture water.</title>
        <authorList>
            <person name="Zhang M."/>
        </authorList>
    </citation>
    <scope>NUCLEOTIDE SEQUENCE [LARGE SCALE GENOMIC DNA]</scope>
    <source>
        <strain evidence="1 2">DN00404</strain>
    </source>
</reference>
<proteinExistence type="predicted"/>
<protein>
    <submittedName>
        <fullName evidence="1">Uncharacterized protein</fullName>
    </submittedName>
</protein>
<sequence length="172" mass="19899">MTSDILQSTEFNNFLDSFKDSAREEISKDYFHVDVVAEAYTQGFKDGEDSSKQSFVKDLIDKQIEGYKQRYLQAYILTNNFLNSIASNGTPAESFFINIHNSNPNVIVAVKDDYLLDDEFINYAYSNIFETQSIFSNIFKKHHLEMSLVGVENLDRDLLTCDGYNYFEDIKK</sequence>
<accession>A0ABR7YU07</accession>
<dbReference type="RefSeq" id="WP_190995706.1">
    <property type="nucleotide sequence ID" value="NZ_JACOIK010000016.1"/>
</dbReference>
<comment type="caution">
    <text evidence="1">The sequence shown here is derived from an EMBL/GenBank/DDBJ whole genome shotgun (WGS) entry which is preliminary data.</text>
</comment>
<dbReference type="Proteomes" id="UP000602759">
    <property type="component" value="Unassembled WGS sequence"/>
</dbReference>
<gene>
    <name evidence="1" type="ORF">H8B06_18610</name>
</gene>
<dbReference type="EMBL" id="JACOIK010000016">
    <property type="protein sequence ID" value="MBD1434842.1"/>
    <property type="molecule type" value="Genomic_DNA"/>
</dbReference>
<organism evidence="1 2">
    <name type="scientific">Sphingobacterium micropteri</name>
    <dbReference type="NCBI Taxonomy" id="2763501"/>
    <lineage>
        <taxon>Bacteria</taxon>
        <taxon>Pseudomonadati</taxon>
        <taxon>Bacteroidota</taxon>
        <taxon>Sphingobacteriia</taxon>
        <taxon>Sphingobacteriales</taxon>
        <taxon>Sphingobacteriaceae</taxon>
        <taxon>Sphingobacterium</taxon>
    </lineage>
</organism>